<evidence type="ECO:0000256" key="2">
    <source>
        <dbReference type="ARBA" id="ARBA00023125"/>
    </source>
</evidence>
<reference evidence="5" key="1">
    <citation type="submission" date="2021-05" db="EMBL/GenBank/DDBJ databases">
        <authorList>
            <person name="Pietrasiak N."/>
            <person name="Ward R."/>
            <person name="Stajich J.E."/>
            <person name="Kurbessoian T."/>
        </authorList>
    </citation>
    <scope>NUCLEOTIDE SEQUENCE</scope>
    <source>
        <strain evidence="5">GSE-TBD4-15B</strain>
    </source>
</reference>
<dbReference type="Gene3D" id="1.10.443.10">
    <property type="entry name" value="Intergrase catalytic core"/>
    <property type="match status" value="1"/>
</dbReference>
<evidence type="ECO:0000259" key="4">
    <source>
        <dbReference type="PROSITE" id="PS51898"/>
    </source>
</evidence>
<reference evidence="5" key="2">
    <citation type="journal article" date="2022" name="Microbiol. Resour. Announc.">
        <title>Metagenome Sequencing to Explore Phylogenomics of Terrestrial Cyanobacteria.</title>
        <authorList>
            <person name="Ward R.D."/>
            <person name="Stajich J.E."/>
            <person name="Johansen J.R."/>
            <person name="Huntemann M."/>
            <person name="Clum A."/>
            <person name="Foster B."/>
            <person name="Foster B."/>
            <person name="Roux S."/>
            <person name="Palaniappan K."/>
            <person name="Varghese N."/>
            <person name="Mukherjee S."/>
            <person name="Reddy T.B.K."/>
            <person name="Daum C."/>
            <person name="Copeland A."/>
            <person name="Chen I.A."/>
            <person name="Ivanova N.N."/>
            <person name="Kyrpides N.C."/>
            <person name="Shapiro N."/>
            <person name="Eloe-Fadrosh E.A."/>
            <person name="Pietrasiak N."/>
        </authorList>
    </citation>
    <scope>NUCLEOTIDE SEQUENCE</scope>
    <source>
        <strain evidence="5">GSE-TBD4-15B</strain>
    </source>
</reference>
<accession>A0A951U3U3</accession>
<dbReference type="GO" id="GO:0015074">
    <property type="term" value="P:DNA integration"/>
    <property type="evidence" value="ECO:0007669"/>
    <property type="project" value="InterPro"/>
</dbReference>
<dbReference type="PANTHER" id="PTHR30349">
    <property type="entry name" value="PHAGE INTEGRASE-RELATED"/>
    <property type="match status" value="1"/>
</dbReference>
<dbReference type="GO" id="GO:0006310">
    <property type="term" value="P:DNA recombination"/>
    <property type="evidence" value="ECO:0007669"/>
    <property type="project" value="UniProtKB-KW"/>
</dbReference>
<dbReference type="PROSITE" id="PS51898">
    <property type="entry name" value="TYR_RECOMBINASE"/>
    <property type="match status" value="1"/>
</dbReference>
<protein>
    <submittedName>
        <fullName evidence="5">Tyrosine-type recombinase/integrase</fullName>
    </submittedName>
</protein>
<dbReference type="Pfam" id="PF00589">
    <property type="entry name" value="Phage_integrase"/>
    <property type="match status" value="1"/>
</dbReference>
<evidence type="ECO:0000313" key="6">
    <source>
        <dbReference type="Proteomes" id="UP000707356"/>
    </source>
</evidence>
<evidence type="ECO:0000313" key="5">
    <source>
        <dbReference type="EMBL" id="MBW4465029.1"/>
    </source>
</evidence>
<dbReference type="GO" id="GO:0003677">
    <property type="term" value="F:DNA binding"/>
    <property type="evidence" value="ECO:0007669"/>
    <property type="project" value="UniProtKB-KW"/>
</dbReference>
<keyword evidence="3" id="KW-0233">DNA recombination</keyword>
<dbReference type="AlphaFoldDB" id="A0A951U3U3"/>
<evidence type="ECO:0000256" key="3">
    <source>
        <dbReference type="ARBA" id="ARBA00023172"/>
    </source>
</evidence>
<comment type="caution">
    <text evidence="5">The sequence shown here is derived from an EMBL/GenBank/DDBJ whole genome shotgun (WGS) entry which is preliminary data.</text>
</comment>
<gene>
    <name evidence="5" type="ORF">KME07_06265</name>
</gene>
<keyword evidence="2" id="KW-0238">DNA-binding</keyword>
<dbReference type="Proteomes" id="UP000707356">
    <property type="component" value="Unassembled WGS sequence"/>
</dbReference>
<dbReference type="InterPro" id="IPR011010">
    <property type="entry name" value="DNA_brk_join_enz"/>
</dbReference>
<dbReference type="InterPro" id="IPR050090">
    <property type="entry name" value="Tyrosine_recombinase_XerCD"/>
</dbReference>
<dbReference type="PANTHER" id="PTHR30349:SF41">
    <property type="entry name" value="INTEGRASE_RECOMBINASE PROTEIN MJ0367-RELATED"/>
    <property type="match status" value="1"/>
</dbReference>
<dbReference type="InterPro" id="IPR010998">
    <property type="entry name" value="Integrase_recombinase_N"/>
</dbReference>
<feature type="domain" description="Tyr recombinase" evidence="4">
    <location>
        <begin position="142"/>
        <end position="328"/>
    </location>
</feature>
<dbReference type="InterPro" id="IPR013762">
    <property type="entry name" value="Integrase-like_cat_sf"/>
</dbReference>
<comment type="similarity">
    <text evidence="1">Belongs to the 'phage' integrase family.</text>
</comment>
<organism evidence="5 6">
    <name type="scientific">Pegethrix bostrychoides GSE-TBD4-15B</name>
    <dbReference type="NCBI Taxonomy" id="2839662"/>
    <lineage>
        <taxon>Bacteria</taxon>
        <taxon>Bacillati</taxon>
        <taxon>Cyanobacteriota</taxon>
        <taxon>Cyanophyceae</taxon>
        <taxon>Oculatellales</taxon>
        <taxon>Oculatellaceae</taxon>
        <taxon>Pegethrix</taxon>
    </lineage>
</organism>
<sequence length="329" mass="37359">MNRTVAVGKATTIHLDLISGNFDQTLAKYRPINQVASGITALELVKRFTDYKADRLSPTSISKFKALHKPVADFFGAKAAQSVDEDLADRFRMALAKNLKPSTVKERLVGLNECWNWGVRRGHVIQNPWRQPLKQIKLSPSQKPVPFTQHEMQSILDGFRRHRHYKHYADYVEFLMSTGARLGETRGLLWKHLTPDCSAIWIGESVARGGIRKSTKTNRARQFKLPERVQQLLLARRTINYAGDALVFPAPRGGIINDGNFLKRAWRKVLNKEGVDYRYPYTCRHSFISHALEIKKPMDVAEMVGHDPQVLFSRYASAIPGSLEAPDIL</sequence>
<dbReference type="Gene3D" id="1.10.150.130">
    <property type="match status" value="1"/>
</dbReference>
<dbReference type="SUPFAM" id="SSF56349">
    <property type="entry name" value="DNA breaking-rejoining enzymes"/>
    <property type="match status" value="1"/>
</dbReference>
<dbReference type="InterPro" id="IPR002104">
    <property type="entry name" value="Integrase_catalytic"/>
</dbReference>
<dbReference type="EMBL" id="JAHHHV010000028">
    <property type="protein sequence ID" value="MBW4465029.1"/>
    <property type="molecule type" value="Genomic_DNA"/>
</dbReference>
<proteinExistence type="inferred from homology"/>
<evidence type="ECO:0000256" key="1">
    <source>
        <dbReference type="ARBA" id="ARBA00008857"/>
    </source>
</evidence>
<name>A0A951U3U3_9CYAN</name>